<dbReference type="Gramene" id="C.cajan_14191.t">
    <property type="protein sequence ID" value="C.cajan_14191.t.cds1"/>
    <property type="gene ID" value="C.cajan_14191"/>
</dbReference>
<keyword evidence="3" id="KW-1185">Reference proteome</keyword>
<dbReference type="InterPro" id="IPR013103">
    <property type="entry name" value="RVT_2"/>
</dbReference>
<evidence type="ECO:0000259" key="1">
    <source>
        <dbReference type="Pfam" id="PF07727"/>
    </source>
</evidence>
<dbReference type="AlphaFoldDB" id="A0A151SWL1"/>
<dbReference type="EMBL" id="CM003612">
    <property type="protein sequence ID" value="KYP59187.1"/>
    <property type="molecule type" value="Genomic_DNA"/>
</dbReference>
<proteinExistence type="predicted"/>
<evidence type="ECO:0000313" key="3">
    <source>
        <dbReference type="Proteomes" id="UP000075243"/>
    </source>
</evidence>
<name>A0A151SWL1_CAJCA</name>
<feature type="domain" description="Reverse transcriptase Ty1/copia-type" evidence="1">
    <location>
        <begin position="1"/>
        <end position="62"/>
    </location>
</feature>
<accession>A0A151SWL1</accession>
<organism evidence="2 3">
    <name type="scientific">Cajanus cajan</name>
    <name type="common">Pigeon pea</name>
    <name type="synonym">Cajanus indicus</name>
    <dbReference type="NCBI Taxonomy" id="3821"/>
    <lineage>
        <taxon>Eukaryota</taxon>
        <taxon>Viridiplantae</taxon>
        <taxon>Streptophyta</taxon>
        <taxon>Embryophyta</taxon>
        <taxon>Tracheophyta</taxon>
        <taxon>Spermatophyta</taxon>
        <taxon>Magnoliopsida</taxon>
        <taxon>eudicotyledons</taxon>
        <taxon>Gunneridae</taxon>
        <taxon>Pentapetalae</taxon>
        <taxon>rosids</taxon>
        <taxon>fabids</taxon>
        <taxon>Fabales</taxon>
        <taxon>Fabaceae</taxon>
        <taxon>Papilionoideae</taxon>
        <taxon>50 kb inversion clade</taxon>
        <taxon>NPAAA clade</taxon>
        <taxon>indigoferoid/millettioid clade</taxon>
        <taxon>Phaseoleae</taxon>
        <taxon>Cajanus</taxon>
    </lineage>
</organism>
<dbReference type="Proteomes" id="UP000075243">
    <property type="component" value="Chromosome 10"/>
</dbReference>
<gene>
    <name evidence="2" type="ORF">KK1_014618</name>
</gene>
<reference evidence="2 3" key="1">
    <citation type="journal article" date="2012" name="Nat. Biotechnol.">
        <title>Draft genome sequence of pigeonpea (Cajanus cajan), an orphan legume crop of resource-poor farmers.</title>
        <authorList>
            <person name="Varshney R.K."/>
            <person name="Chen W."/>
            <person name="Li Y."/>
            <person name="Bharti A.K."/>
            <person name="Saxena R.K."/>
            <person name="Schlueter J.A."/>
            <person name="Donoghue M.T."/>
            <person name="Azam S."/>
            <person name="Fan G."/>
            <person name="Whaley A.M."/>
            <person name="Farmer A.D."/>
            <person name="Sheridan J."/>
            <person name="Iwata A."/>
            <person name="Tuteja R."/>
            <person name="Penmetsa R.V."/>
            <person name="Wu W."/>
            <person name="Upadhyaya H.D."/>
            <person name="Yang S.P."/>
            <person name="Shah T."/>
            <person name="Saxena K.B."/>
            <person name="Michael T."/>
            <person name="McCombie W.R."/>
            <person name="Yang B."/>
            <person name="Zhang G."/>
            <person name="Yang H."/>
            <person name="Wang J."/>
            <person name="Spillane C."/>
            <person name="Cook D.R."/>
            <person name="May G.D."/>
            <person name="Xu X."/>
            <person name="Jackson S.A."/>
        </authorList>
    </citation>
    <scope>NUCLEOTIDE SEQUENCE [LARGE SCALE GENOMIC DNA]</scope>
    <source>
        <strain evidence="3">cv. Asha</strain>
    </source>
</reference>
<protein>
    <submittedName>
        <fullName evidence="2">Retrovirus-related Pol polyprotein from transposon TNT 1-94</fullName>
    </submittedName>
</protein>
<evidence type="ECO:0000313" key="2">
    <source>
        <dbReference type="EMBL" id="KYP59187.1"/>
    </source>
</evidence>
<dbReference type="Pfam" id="PF07727">
    <property type="entry name" value="RVT_2"/>
    <property type="match status" value="1"/>
</dbReference>
<sequence>MDVVTTYVYGSLDADIYMKLSKGFNLPNDAISRANYSIKLNKSLYGLKQPGRIWYNRLSKYLL</sequence>